<keyword evidence="3 9" id="KW-1003">Cell membrane</keyword>
<comment type="subcellular location">
    <subcellularLocation>
        <location evidence="9">Cell membrane</location>
        <topology evidence="9">Single-pass membrane protein</topology>
    </subcellularLocation>
    <subcellularLocation>
        <location evidence="1">Membrane</location>
    </subcellularLocation>
</comment>
<dbReference type="Pfam" id="PF00584">
    <property type="entry name" value="SecE"/>
    <property type="match status" value="1"/>
</dbReference>
<dbReference type="Proteomes" id="UP000192790">
    <property type="component" value="Unassembled WGS sequence"/>
</dbReference>
<dbReference type="GO" id="GO:0043952">
    <property type="term" value="P:protein transport by the Sec complex"/>
    <property type="evidence" value="ECO:0007669"/>
    <property type="project" value="UniProtKB-UniRule"/>
</dbReference>
<organism evidence="11 12">
    <name type="scientific">Papillibacter cinnamivorans DSM 12816</name>
    <dbReference type="NCBI Taxonomy" id="1122930"/>
    <lineage>
        <taxon>Bacteria</taxon>
        <taxon>Bacillati</taxon>
        <taxon>Bacillota</taxon>
        <taxon>Clostridia</taxon>
        <taxon>Eubacteriales</taxon>
        <taxon>Oscillospiraceae</taxon>
        <taxon>Papillibacter</taxon>
    </lineage>
</organism>
<dbReference type="GO" id="GO:0008320">
    <property type="term" value="F:protein transmembrane transporter activity"/>
    <property type="evidence" value="ECO:0007669"/>
    <property type="project" value="UniProtKB-UniRule"/>
</dbReference>
<feature type="transmembrane region" description="Helical" evidence="9">
    <location>
        <begin position="58"/>
        <end position="79"/>
    </location>
</feature>
<evidence type="ECO:0000256" key="7">
    <source>
        <dbReference type="ARBA" id="ARBA00023010"/>
    </source>
</evidence>
<reference evidence="11 12" key="1">
    <citation type="submission" date="2017-04" db="EMBL/GenBank/DDBJ databases">
        <authorList>
            <person name="Afonso C.L."/>
            <person name="Miller P.J."/>
            <person name="Scott M.A."/>
            <person name="Spackman E."/>
            <person name="Goraichik I."/>
            <person name="Dimitrov K.M."/>
            <person name="Suarez D.L."/>
            <person name="Swayne D.E."/>
        </authorList>
    </citation>
    <scope>NUCLEOTIDE SEQUENCE [LARGE SCALE GENOMIC DNA]</scope>
    <source>
        <strain evidence="11 12">DSM 12816</strain>
    </source>
</reference>
<comment type="subunit">
    <text evidence="9">Component of the Sec protein translocase complex. Heterotrimer consisting of SecY, SecE and SecG subunits. The heterotrimers can form oligomers, although 1 heterotrimer is thought to be able to translocate proteins. Interacts with the ribosome. Interacts with SecDF, and other proteins may be involved. Interacts with SecA.</text>
</comment>
<feature type="region of interest" description="Disordered" evidence="10">
    <location>
        <begin position="1"/>
        <end position="25"/>
    </location>
</feature>
<evidence type="ECO:0000256" key="1">
    <source>
        <dbReference type="ARBA" id="ARBA00004370"/>
    </source>
</evidence>
<keyword evidence="4 9" id="KW-0812">Transmembrane</keyword>
<dbReference type="GO" id="GO:0009306">
    <property type="term" value="P:protein secretion"/>
    <property type="evidence" value="ECO:0007669"/>
    <property type="project" value="UniProtKB-UniRule"/>
</dbReference>
<dbReference type="GO" id="GO:0005886">
    <property type="term" value="C:plasma membrane"/>
    <property type="evidence" value="ECO:0007669"/>
    <property type="project" value="UniProtKB-SubCell"/>
</dbReference>
<dbReference type="PANTHER" id="PTHR33910">
    <property type="entry name" value="PROTEIN TRANSLOCASE SUBUNIT SECE"/>
    <property type="match status" value="1"/>
</dbReference>
<dbReference type="NCBIfam" id="TIGR00964">
    <property type="entry name" value="secE_bact"/>
    <property type="match status" value="1"/>
</dbReference>
<evidence type="ECO:0000256" key="5">
    <source>
        <dbReference type="ARBA" id="ARBA00022927"/>
    </source>
</evidence>
<dbReference type="OrthoDB" id="9799073at2"/>
<keyword evidence="8 9" id="KW-0472">Membrane</keyword>
<comment type="similarity">
    <text evidence="9">Belongs to the SecE/SEC61-gamma family.</text>
</comment>
<dbReference type="EMBL" id="FWXW01000001">
    <property type="protein sequence ID" value="SMC42413.1"/>
    <property type="molecule type" value="Genomic_DNA"/>
</dbReference>
<evidence type="ECO:0000313" key="11">
    <source>
        <dbReference type="EMBL" id="SMC42413.1"/>
    </source>
</evidence>
<evidence type="ECO:0000256" key="9">
    <source>
        <dbReference type="HAMAP-Rule" id="MF_00422"/>
    </source>
</evidence>
<dbReference type="InterPro" id="IPR005807">
    <property type="entry name" value="SecE_bac"/>
</dbReference>
<dbReference type="InterPro" id="IPR038379">
    <property type="entry name" value="SecE_sf"/>
</dbReference>
<dbReference type="RefSeq" id="WP_084233469.1">
    <property type="nucleotide sequence ID" value="NZ_FWXW01000001.1"/>
</dbReference>
<dbReference type="InterPro" id="IPR001901">
    <property type="entry name" value="Translocase_SecE/Sec61-g"/>
</dbReference>
<evidence type="ECO:0000256" key="8">
    <source>
        <dbReference type="ARBA" id="ARBA00023136"/>
    </source>
</evidence>
<accession>A0A1W1Z1Z8</accession>
<dbReference type="PRINTS" id="PR01650">
    <property type="entry name" value="SECETRNLCASE"/>
</dbReference>
<gene>
    <name evidence="9" type="primary">secE</name>
    <name evidence="11" type="ORF">SAMN02745168_0870</name>
</gene>
<keyword evidence="6 9" id="KW-1133">Transmembrane helix</keyword>
<sequence length="96" mass="10707">MSEEEKKNLPDSPKAKKMDKAAPKKENAVIKAFNALRRWGREMKSELKKVLWPTRAQTLQNTLIVIVCVLIVGVFIWAFDGIAGLGVQSLINTVKG</sequence>
<keyword evidence="7 9" id="KW-0811">Translocation</keyword>
<keyword evidence="2 9" id="KW-0813">Transport</keyword>
<name>A0A1W1Z1Z8_9FIRM</name>
<evidence type="ECO:0000256" key="3">
    <source>
        <dbReference type="ARBA" id="ARBA00022475"/>
    </source>
</evidence>
<evidence type="ECO:0000256" key="2">
    <source>
        <dbReference type="ARBA" id="ARBA00022448"/>
    </source>
</evidence>
<dbReference type="AlphaFoldDB" id="A0A1W1Z1Z8"/>
<keyword evidence="5 9" id="KW-0653">Protein transport</keyword>
<comment type="function">
    <text evidence="9">Essential subunit of the Sec protein translocation channel SecYEG. Clamps together the 2 halves of SecY. May contact the channel plug during translocation.</text>
</comment>
<evidence type="ECO:0000256" key="10">
    <source>
        <dbReference type="SAM" id="MobiDB-lite"/>
    </source>
</evidence>
<keyword evidence="12" id="KW-1185">Reference proteome</keyword>
<dbReference type="GO" id="GO:0065002">
    <property type="term" value="P:intracellular protein transmembrane transport"/>
    <property type="evidence" value="ECO:0007669"/>
    <property type="project" value="UniProtKB-UniRule"/>
</dbReference>
<dbReference type="STRING" id="1122930.SAMN02745168_0870"/>
<dbReference type="HAMAP" id="MF_00422">
    <property type="entry name" value="SecE"/>
    <property type="match status" value="1"/>
</dbReference>
<evidence type="ECO:0000313" key="12">
    <source>
        <dbReference type="Proteomes" id="UP000192790"/>
    </source>
</evidence>
<evidence type="ECO:0000256" key="4">
    <source>
        <dbReference type="ARBA" id="ARBA00022692"/>
    </source>
</evidence>
<dbReference type="GO" id="GO:0006605">
    <property type="term" value="P:protein targeting"/>
    <property type="evidence" value="ECO:0007669"/>
    <property type="project" value="UniProtKB-UniRule"/>
</dbReference>
<protein>
    <recommendedName>
        <fullName evidence="9">Protein translocase subunit SecE</fullName>
    </recommendedName>
</protein>
<evidence type="ECO:0000256" key="6">
    <source>
        <dbReference type="ARBA" id="ARBA00022989"/>
    </source>
</evidence>
<proteinExistence type="inferred from homology"/>
<dbReference type="PANTHER" id="PTHR33910:SF1">
    <property type="entry name" value="PROTEIN TRANSLOCASE SUBUNIT SECE"/>
    <property type="match status" value="1"/>
</dbReference>
<dbReference type="Gene3D" id="1.20.5.1030">
    <property type="entry name" value="Preprotein translocase secy subunit"/>
    <property type="match status" value="1"/>
</dbReference>